<dbReference type="Proteomes" id="UP000539075">
    <property type="component" value="Unassembled WGS sequence"/>
</dbReference>
<name>A0A7W8C3Z4_9BACT</name>
<keyword evidence="3" id="KW-1185">Reference proteome</keyword>
<sequence length="239" mass="25194">MNDIITPGNPAPEATPPASDPAPQNAAPAPAAPPAAQPDGNPAQPGNAEAPAADWKATLPESWRDMLKDAADEESARKILERGLNYNPAASPDDVALTYPDGLQVDEAVSGDFKRFCVDNGITASQAQALLDWQIGASKQIADTVIANGQSDLRGKWGHNYDANTAQALKTVVALDRHMGGRLAETLAFTNMNNNPVLVEAFHHIGQLISEDQLSSGQAATSPDKAESAEETYKSLGFK</sequence>
<evidence type="ECO:0000256" key="1">
    <source>
        <dbReference type="SAM" id="MobiDB-lite"/>
    </source>
</evidence>
<evidence type="ECO:0000313" key="2">
    <source>
        <dbReference type="EMBL" id="MBB5143949.1"/>
    </source>
</evidence>
<accession>A0A7W8C3Z4</accession>
<feature type="compositionally biased region" description="Pro residues" evidence="1">
    <location>
        <begin position="9"/>
        <end position="20"/>
    </location>
</feature>
<comment type="caution">
    <text evidence="2">The sequence shown here is derived from an EMBL/GenBank/DDBJ whole genome shotgun (WGS) entry which is preliminary data.</text>
</comment>
<evidence type="ECO:0000313" key="3">
    <source>
        <dbReference type="Proteomes" id="UP000539075"/>
    </source>
</evidence>
<dbReference type="RefSeq" id="WP_183719932.1">
    <property type="nucleotide sequence ID" value="NZ_JACHGO010000005.1"/>
</dbReference>
<reference evidence="2 3" key="1">
    <citation type="submission" date="2020-08" db="EMBL/GenBank/DDBJ databases">
        <title>Genomic Encyclopedia of Type Strains, Phase IV (KMG-IV): sequencing the most valuable type-strain genomes for metagenomic binning, comparative biology and taxonomic classification.</title>
        <authorList>
            <person name="Goeker M."/>
        </authorList>
    </citation>
    <scope>NUCLEOTIDE SEQUENCE [LARGE SCALE GENOMIC DNA]</scope>
    <source>
        <strain evidence="2 3">DSM 11275</strain>
    </source>
</reference>
<dbReference type="AlphaFoldDB" id="A0A7W8C3Z4"/>
<feature type="region of interest" description="Disordered" evidence="1">
    <location>
        <begin position="214"/>
        <end position="239"/>
    </location>
</feature>
<feature type="compositionally biased region" description="Low complexity" evidence="1">
    <location>
        <begin position="37"/>
        <end position="46"/>
    </location>
</feature>
<gene>
    <name evidence="2" type="ORF">HNQ38_002049</name>
</gene>
<proteinExistence type="predicted"/>
<feature type="region of interest" description="Disordered" evidence="1">
    <location>
        <begin position="1"/>
        <end position="58"/>
    </location>
</feature>
<dbReference type="EMBL" id="JACHGO010000005">
    <property type="protein sequence ID" value="MBB5143949.1"/>
    <property type="molecule type" value="Genomic_DNA"/>
</dbReference>
<protein>
    <submittedName>
        <fullName evidence="2">Uncharacterized protein</fullName>
    </submittedName>
</protein>
<feature type="compositionally biased region" description="Basic and acidic residues" evidence="1">
    <location>
        <begin position="224"/>
        <end position="233"/>
    </location>
</feature>
<organism evidence="2 3">
    <name type="scientific">Desulfovibrio intestinalis</name>
    <dbReference type="NCBI Taxonomy" id="58621"/>
    <lineage>
        <taxon>Bacteria</taxon>
        <taxon>Pseudomonadati</taxon>
        <taxon>Thermodesulfobacteriota</taxon>
        <taxon>Desulfovibrionia</taxon>
        <taxon>Desulfovibrionales</taxon>
        <taxon>Desulfovibrionaceae</taxon>
        <taxon>Desulfovibrio</taxon>
    </lineage>
</organism>